<comment type="caution">
    <text evidence="2">The sequence shown here is derived from an EMBL/GenBank/DDBJ whole genome shotgun (WGS) entry which is preliminary data.</text>
</comment>
<dbReference type="Gene3D" id="3.90.660.50">
    <property type="match status" value="1"/>
</dbReference>
<dbReference type="PANTHER" id="PTHR43734:SF4">
    <property type="entry name" value="AMINE OXIDASE DOMAIN-CONTAINING PROTEIN"/>
    <property type="match status" value="1"/>
</dbReference>
<gene>
    <name evidence="2" type="primary">txxe 3021</name>
    <name evidence="2" type="ORF">TXXE_15070</name>
</gene>
<dbReference type="Pfam" id="PF01593">
    <property type="entry name" value="Amino_oxidase"/>
    <property type="match status" value="1"/>
</dbReference>
<accession>A0ABM8V755</accession>
<protein>
    <submittedName>
        <fullName evidence="2">Monoamine oxidase</fullName>
    </submittedName>
</protein>
<dbReference type="InterPro" id="IPR002937">
    <property type="entry name" value="Amino_oxidase"/>
</dbReference>
<sequence>MTQSKIVIIGSGIAGLVAACDLARAGKPVVVLEKAEKFGGRAMTIQKNGALFNLGGHALYRGGAADRIFREFGLALRGGSPTLNVSVLWNGNVMPLTRFLFNGRFTWSARVELTRALAKIMRLDPSADDVMNINLRTWIEEHFREPMGRNLLYSLVRTGTFTNAPDRQCAGTALGQVRRSLRPNSVLYVEGGWQSIVDQLREAAVRAGAELVPSAGVAAIEHDGQVRGLRLTDGSQIEAGHVIAAVPPSETFRLVRDAERTALRIWKDQAIPATVACLDLCLRRLPAPRNRVVFGIDEPVFFSNHSGPTPSLAKEGYVVHAVKYHGIGEHDPRKDEAMLERAMDAIQPGWRKEVIARQYYPNLTAVYDYSHIDRLDRKPGPAVPQVRGLYVAGDWAGHGELLVDAAAASGRRAALKLLDDLRTENVSRLHVASAGR</sequence>
<dbReference type="SUPFAM" id="SSF51905">
    <property type="entry name" value="FAD/NAD(P)-binding domain"/>
    <property type="match status" value="1"/>
</dbReference>
<organism evidence="2 3">
    <name type="scientific">Thermobacillus xylanilyticus</name>
    <dbReference type="NCBI Taxonomy" id="76633"/>
    <lineage>
        <taxon>Bacteria</taxon>
        <taxon>Bacillati</taxon>
        <taxon>Bacillota</taxon>
        <taxon>Bacilli</taxon>
        <taxon>Bacillales</taxon>
        <taxon>Paenibacillaceae</taxon>
        <taxon>Thermobacillus</taxon>
    </lineage>
</organism>
<name>A0ABM8V755_THEXY</name>
<keyword evidence="3" id="KW-1185">Reference proteome</keyword>
<evidence type="ECO:0000313" key="2">
    <source>
        <dbReference type="EMBL" id="CAG5091124.1"/>
    </source>
</evidence>
<dbReference type="EMBL" id="CAJRAY010000079">
    <property type="protein sequence ID" value="CAG5091124.1"/>
    <property type="molecule type" value="Genomic_DNA"/>
</dbReference>
<proteinExistence type="predicted"/>
<dbReference type="PROSITE" id="PS51257">
    <property type="entry name" value="PROKAR_LIPOPROTEIN"/>
    <property type="match status" value="1"/>
</dbReference>
<dbReference type="PANTHER" id="PTHR43734">
    <property type="entry name" value="PHYTOENE DESATURASE"/>
    <property type="match status" value="1"/>
</dbReference>
<feature type="domain" description="Amine oxidase" evidence="1">
    <location>
        <begin position="13"/>
        <end position="414"/>
    </location>
</feature>
<reference evidence="2 3" key="1">
    <citation type="submission" date="2021-04" db="EMBL/GenBank/DDBJ databases">
        <authorList>
            <person name="Rakotoarivonina H."/>
        </authorList>
    </citation>
    <scope>NUCLEOTIDE SEQUENCE [LARGE SCALE GENOMIC DNA]</scope>
    <source>
        <strain evidence="2 3">XE</strain>
    </source>
</reference>
<dbReference type="Proteomes" id="UP000681526">
    <property type="component" value="Unassembled WGS sequence"/>
</dbReference>
<evidence type="ECO:0000259" key="1">
    <source>
        <dbReference type="Pfam" id="PF01593"/>
    </source>
</evidence>
<evidence type="ECO:0000313" key="3">
    <source>
        <dbReference type="Proteomes" id="UP000681526"/>
    </source>
</evidence>
<dbReference type="RefSeq" id="WP_213485420.1">
    <property type="nucleotide sequence ID" value="NZ_CAJRAY010000079.1"/>
</dbReference>
<dbReference type="InterPro" id="IPR036188">
    <property type="entry name" value="FAD/NAD-bd_sf"/>
</dbReference>
<dbReference type="Gene3D" id="3.50.50.60">
    <property type="entry name" value="FAD/NAD(P)-binding domain"/>
    <property type="match status" value="1"/>
</dbReference>